<name>A0A2P5FGB5_TREOI</name>
<keyword evidence="2" id="KW-1185">Reference proteome</keyword>
<feature type="non-terminal residue" evidence="1">
    <location>
        <position position="1"/>
    </location>
</feature>
<comment type="caution">
    <text evidence="1">The sequence shown here is derived from an EMBL/GenBank/DDBJ whole genome shotgun (WGS) entry which is preliminary data.</text>
</comment>
<dbReference type="EMBL" id="JXTC01000036">
    <property type="protein sequence ID" value="PON96806.1"/>
    <property type="molecule type" value="Genomic_DNA"/>
</dbReference>
<reference evidence="2" key="1">
    <citation type="submission" date="2016-06" db="EMBL/GenBank/DDBJ databases">
        <title>Parallel loss of symbiosis genes in relatives of nitrogen-fixing non-legume Parasponia.</title>
        <authorList>
            <person name="Van Velzen R."/>
            <person name="Holmer R."/>
            <person name="Bu F."/>
            <person name="Rutten L."/>
            <person name="Van Zeijl A."/>
            <person name="Liu W."/>
            <person name="Santuari L."/>
            <person name="Cao Q."/>
            <person name="Sharma T."/>
            <person name="Shen D."/>
            <person name="Roswanjaya Y."/>
            <person name="Wardhani T."/>
            <person name="Kalhor M.S."/>
            <person name="Jansen J."/>
            <person name="Van den Hoogen J."/>
            <person name="Gungor B."/>
            <person name="Hartog M."/>
            <person name="Hontelez J."/>
            <person name="Verver J."/>
            <person name="Yang W.-C."/>
            <person name="Schijlen E."/>
            <person name="Repin R."/>
            <person name="Schilthuizen M."/>
            <person name="Schranz E."/>
            <person name="Heidstra R."/>
            <person name="Miyata K."/>
            <person name="Fedorova E."/>
            <person name="Kohlen W."/>
            <person name="Bisseling T."/>
            <person name="Smit S."/>
            <person name="Geurts R."/>
        </authorList>
    </citation>
    <scope>NUCLEOTIDE SEQUENCE [LARGE SCALE GENOMIC DNA]</scope>
    <source>
        <strain evidence="2">cv. RG33-2</strain>
    </source>
</reference>
<evidence type="ECO:0000313" key="1">
    <source>
        <dbReference type="EMBL" id="PON96806.1"/>
    </source>
</evidence>
<gene>
    <name evidence="1" type="ORF">TorRG33x02_075100</name>
</gene>
<protein>
    <submittedName>
        <fullName evidence="1">Uncharacterized protein</fullName>
    </submittedName>
</protein>
<dbReference type="InParanoid" id="A0A2P5FGB5"/>
<organism evidence="1 2">
    <name type="scientific">Trema orientale</name>
    <name type="common">Charcoal tree</name>
    <name type="synonym">Celtis orientalis</name>
    <dbReference type="NCBI Taxonomy" id="63057"/>
    <lineage>
        <taxon>Eukaryota</taxon>
        <taxon>Viridiplantae</taxon>
        <taxon>Streptophyta</taxon>
        <taxon>Embryophyta</taxon>
        <taxon>Tracheophyta</taxon>
        <taxon>Spermatophyta</taxon>
        <taxon>Magnoliopsida</taxon>
        <taxon>eudicotyledons</taxon>
        <taxon>Gunneridae</taxon>
        <taxon>Pentapetalae</taxon>
        <taxon>rosids</taxon>
        <taxon>fabids</taxon>
        <taxon>Rosales</taxon>
        <taxon>Cannabaceae</taxon>
        <taxon>Trema</taxon>
    </lineage>
</organism>
<dbReference type="AlphaFoldDB" id="A0A2P5FGB5"/>
<dbReference type="Proteomes" id="UP000237000">
    <property type="component" value="Unassembled WGS sequence"/>
</dbReference>
<proteinExistence type="predicted"/>
<accession>A0A2P5FGB5</accession>
<evidence type="ECO:0000313" key="2">
    <source>
        <dbReference type="Proteomes" id="UP000237000"/>
    </source>
</evidence>
<sequence length="75" mass="8747">AWVANTNKTAQKGHRRCCPRRALMHARWHEQPLGYRHKGKAGEDHCRWRMIVIVLGLRAERWHEGLGEIVGQRGI</sequence>